<dbReference type="UniPathway" id="UPA00051">
    <property type="reaction ID" value="UER00462"/>
</dbReference>
<dbReference type="Gene3D" id="3.40.1160.10">
    <property type="entry name" value="Acetylglutamate kinase-like"/>
    <property type="match status" value="1"/>
</dbReference>
<accession>A0A562R616</accession>
<keyword evidence="16" id="KW-1185">Reference proteome</keyword>
<feature type="domain" description="Aspartate/glutamate/uridylate kinase" evidence="14">
    <location>
        <begin position="6"/>
        <end position="232"/>
    </location>
</feature>
<keyword evidence="9" id="KW-0457">Lysine biosynthesis</keyword>
<evidence type="ECO:0000259" key="14">
    <source>
        <dbReference type="Pfam" id="PF00696"/>
    </source>
</evidence>
<evidence type="ECO:0000256" key="4">
    <source>
        <dbReference type="ARBA" id="ARBA00010122"/>
    </source>
</evidence>
<dbReference type="UniPathway" id="UPA00050">
    <property type="reaction ID" value="UER00461"/>
</dbReference>
<evidence type="ECO:0000256" key="10">
    <source>
        <dbReference type="ARBA" id="ARBA00047872"/>
    </source>
</evidence>
<evidence type="ECO:0000256" key="1">
    <source>
        <dbReference type="ARBA" id="ARBA00004766"/>
    </source>
</evidence>
<reference evidence="15 16" key="1">
    <citation type="journal article" date="2015" name="Stand. Genomic Sci.">
        <title>Genomic Encyclopedia of Bacterial and Archaeal Type Strains, Phase III: the genomes of soil and plant-associated and newly described type strains.</title>
        <authorList>
            <person name="Whitman W.B."/>
            <person name="Woyke T."/>
            <person name="Klenk H.P."/>
            <person name="Zhou Y."/>
            <person name="Lilburn T.G."/>
            <person name="Beck B.J."/>
            <person name="De Vos P."/>
            <person name="Vandamme P."/>
            <person name="Eisen J.A."/>
            <person name="Garrity G."/>
            <person name="Hugenholtz P."/>
            <person name="Kyrpides N.C."/>
        </authorList>
    </citation>
    <scope>NUCLEOTIDE SEQUENCE [LARGE SCALE GENOMIC DNA]</scope>
    <source>
        <strain evidence="15 16">CGMCC 1.10948</strain>
    </source>
</reference>
<dbReference type="GO" id="GO:0009088">
    <property type="term" value="P:threonine biosynthetic process"/>
    <property type="evidence" value="ECO:0007669"/>
    <property type="project" value="UniProtKB-UniPathway"/>
</dbReference>
<keyword evidence="7 12" id="KW-0418">Kinase</keyword>
<dbReference type="UniPathway" id="UPA00034">
    <property type="reaction ID" value="UER00015"/>
</dbReference>
<feature type="binding site" evidence="11">
    <location>
        <position position="77"/>
    </location>
    <ligand>
        <name>substrate</name>
    </ligand>
</feature>
<evidence type="ECO:0000256" key="9">
    <source>
        <dbReference type="ARBA" id="ARBA00023154"/>
    </source>
</evidence>
<comment type="pathway">
    <text evidence="3 13">Amino-acid biosynthesis; L-threonine biosynthesis; L-threonine from L-aspartate: step 1/5.</text>
</comment>
<evidence type="ECO:0000256" key="2">
    <source>
        <dbReference type="ARBA" id="ARBA00004986"/>
    </source>
</evidence>
<dbReference type="EMBL" id="VLLA01000019">
    <property type="protein sequence ID" value="TWI63816.1"/>
    <property type="molecule type" value="Genomic_DNA"/>
</dbReference>
<keyword evidence="6 11" id="KW-0547">Nucleotide-binding</keyword>
<dbReference type="InterPro" id="IPR001341">
    <property type="entry name" value="Asp_kinase"/>
</dbReference>
<dbReference type="PANTHER" id="PTHR21499:SF3">
    <property type="entry name" value="ASPARTOKINASE"/>
    <property type="match status" value="1"/>
</dbReference>
<evidence type="ECO:0000256" key="3">
    <source>
        <dbReference type="ARBA" id="ARBA00005139"/>
    </source>
</evidence>
<dbReference type="EC" id="2.7.2.4" evidence="12"/>
<evidence type="ECO:0000256" key="6">
    <source>
        <dbReference type="ARBA" id="ARBA00022741"/>
    </source>
</evidence>
<dbReference type="GO" id="GO:0004072">
    <property type="term" value="F:aspartate kinase activity"/>
    <property type="evidence" value="ECO:0007669"/>
    <property type="project" value="UniProtKB-EC"/>
</dbReference>
<evidence type="ECO:0000256" key="8">
    <source>
        <dbReference type="ARBA" id="ARBA00022840"/>
    </source>
</evidence>
<comment type="pathway">
    <text evidence="2 13">Amino-acid biosynthesis; L-methionine biosynthesis via de novo pathway; L-homoserine from L-aspartate: step 1/3.</text>
</comment>
<dbReference type="AlphaFoldDB" id="A0A562R616"/>
<feature type="binding site" evidence="11">
    <location>
        <position position="50"/>
    </location>
    <ligand>
        <name>substrate</name>
    </ligand>
</feature>
<evidence type="ECO:0000256" key="11">
    <source>
        <dbReference type="PIRSR" id="PIRSR000726-1"/>
    </source>
</evidence>
<dbReference type="RefSeq" id="WP_018645978.1">
    <property type="nucleotide sequence ID" value="NZ_VLLA01000019.1"/>
</dbReference>
<evidence type="ECO:0000313" key="16">
    <source>
        <dbReference type="Proteomes" id="UP000316291"/>
    </source>
</evidence>
<comment type="caution">
    <text evidence="15">The sequence shown here is derived from an EMBL/GenBank/DDBJ whole genome shotgun (WGS) entry which is preliminary data.</text>
</comment>
<sequence>MRNHPVIVQKYGGVCLETPAKIRAVARSLADLYGRGHRVVAIVSAMGTTTDQLIQMAHQVSPAPNRRELDMLLTTGERISMSLMSMALSDLGVPAISFTGSQAGVMTDDSHSSARILDVRPIRVLEELDRGRVVVLAGFQGVNPATREITTLGRGGSDTTAVAMAAALKAERCEIIKEVDGICSADPRIVPNARPLRHVDFASLSEMCFWGAKILHFRSVELAQSQDVPLVLKQWGGVEHSTQVMKEVSGMENGKVLAVNSIARIEHVEIDSRDLNHGFEKLAQHLKQNSLSWPQLLASHFAAGKTSMTVACDTEWLDALLRTLEHVKDLRKQRQASSVVSLTCFGGVSSELPFRALQVLGAQGIVPDRYVLSPHSVSLFVPVESREAAVKALHSLVQQTGQEQLQRD</sequence>
<dbReference type="InterPro" id="IPR005260">
    <property type="entry name" value="Asp_kin_monofn"/>
</dbReference>
<dbReference type="GO" id="GO:0009090">
    <property type="term" value="P:homoserine biosynthetic process"/>
    <property type="evidence" value="ECO:0007669"/>
    <property type="project" value="TreeGrafter"/>
</dbReference>
<feature type="binding site" evidence="11">
    <location>
        <begin position="10"/>
        <end position="13"/>
    </location>
    <ligand>
        <name>ATP</name>
        <dbReference type="ChEBI" id="CHEBI:30616"/>
    </ligand>
</feature>
<comment type="pathway">
    <text evidence="1 13">Amino-acid biosynthesis; L-lysine biosynthesis via DAP pathway; (S)-tetrahydrodipicolinate from L-aspartate: step 1/4.</text>
</comment>
<keyword evidence="13" id="KW-0028">Amino-acid biosynthesis</keyword>
<feature type="binding site" evidence="11">
    <location>
        <position position="188"/>
    </location>
    <ligand>
        <name>ATP</name>
        <dbReference type="ChEBI" id="CHEBI:30616"/>
    </ligand>
</feature>
<proteinExistence type="inferred from homology"/>
<keyword evidence="5 12" id="KW-0808">Transferase</keyword>
<keyword evidence="8 11" id="KW-0067">ATP-binding</keyword>
<evidence type="ECO:0000256" key="13">
    <source>
        <dbReference type="RuleBase" id="RU004249"/>
    </source>
</evidence>
<dbReference type="InterPro" id="IPR036393">
    <property type="entry name" value="AceGlu_kinase-like_sf"/>
</dbReference>
<dbReference type="GO" id="GO:0005829">
    <property type="term" value="C:cytosol"/>
    <property type="evidence" value="ECO:0007669"/>
    <property type="project" value="TreeGrafter"/>
</dbReference>
<dbReference type="SUPFAM" id="SSF53633">
    <property type="entry name" value="Carbamate kinase-like"/>
    <property type="match status" value="1"/>
</dbReference>
<comment type="catalytic activity">
    <reaction evidence="10 12">
        <text>L-aspartate + ATP = 4-phospho-L-aspartate + ADP</text>
        <dbReference type="Rhea" id="RHEA:23776"/>
        <dbReference type="ChEBI" id="CHEBI:29991"/>
        <dbReference type="ChEBI" id="CHEBI:30616"/>
        <dbReference type="ChEBI" id="CHEBI:57535"/>
        <dbReference type="ChEBI" id="CHEBI:456216"/>
        <dbReference type="EC" id="2.7.2.4"/>
    </reaction>
</comment>
<protein>
    <recommendedName>
        <fullName evidence="12">Aspartokinase</fullName>
        <ecNumber evidence="12">2.7.2.4</ecNumber>
    </recommendedName>
</protein>
<dbReference type="Pfam" id="PF00696">
    <property type="entry name" value="AA_kinase"/>
    <property type="match status" value="1"/>
</dbReference>
<gene>
    <name evidence="15" type="ORF">IQ16_06125</name>
</gene>
<dbReference type="OrthoDB" id="9799110at2"/>
<evidence type="ECO:0000256" key="7">
    <source>
        <dbReference type="ARBA" id="ARBA00022777"/>
    </source>
</evidence>
<organism evidence="15 16">
    <name type="scientific">Bradyrhizobium huanghuaihaiense</name>
    <dbReference type="NCBI Taxonomy" id="990078"/>
    <lineage>
        <taxon>Bacteria</taxon>
        <taxon>Pseudomonadati</taxon>
        <taxon>Pseudomonadota</taxon>
        <taxon>Alphaproteobacteria</taxon>
        <taxon>Hyphomicrobiales</taxon>
        <taxon>Nitrobacteraceae</taxon>
        <taxon>Bradyrhizobium</taxon>
    </lineage>
</organism>
<dbReference type="GO" id="GO:0009089">
    <property type="term" value="P:lysine biosynthetic process via diaminopimelate"/>
    <property type="evidence" value="ECO:0007669"/>
    <property type="project" value="UniProtKB-UniPathway"/>
</dbReference>
<evidence type="ECO:0000256" key="12">
    <source>
        <dbReference type="RuleBase" id="RU003448"/>
    </source>
</evidence>
<dbReference type="CDD" id="cd04246">
    <property type="entry name" value="AAK_AK-DapG-like"/>
    <property type="match status" value="1"/>
</dbReference>
<evidence type="ECO:0000256" key="5">
    <source>
        <dbReference type="ARBA" id="ARBA00022679"/>
    </source>
</evidence>
<dbReference type="PIRSF" id="PIRSF000726">
    <property type="entry name" value="Asp_kin"/>
    <property type="match status" value="1"/>
</dbReference>
<evidence type="ECO:0000313" key="15">
    <source>
        <dbReference type="EMBL" id="TWI63816.1"/>
    </source>
</evidence>
<dbReference type="GO" id="GO:0005524">
    <property type="term" value="F:ATP binding"/>
    <property type="evidence" value="ECO:0007669"/>
    <property type="project" value="UniProtKB-KW"/>
</dbReference>
<dbReference type="NCBIfam" id="TIGR00657">
    <property type="entry name" value="asp_kinases"/>
    <property type="match status" value="1"/>
</dbReference>
<comment type="similarity">
    <text evidence="4 12">Belongs to the aspartokinase family.</text>
</comment>
<name>A0A562R616_9BRAD</name>
<dbReference type="InterPro" id="IPR001048">
    <property type="entry name" value="Asp/Glu/Uridylate_kinase"/>
</dbReference>
<dbReference type="PANTHER" id="PTHR21499">
    <property type="entry name" value="ASPARTATE KINASE"/>
    <property type="match status" value="1"/>
</dbReference>
<dbReference type="Proteomes" id="UP000316291">
    <property type="component" value="Unassembled WGS sequence"/>
</dbReference>